<keyword evidence="2" id="KW-0812">Transmembrane</keyword>
<feature type="transmembrane region" description="Helical" evidence="2">
    <location>
        <begin position="113"/>
        <end position="132"/>
    </location>
</feature>
<reference evidence="3" key="1">
    <citation type="submission" date="2020-05" db="EMBL/GenBank/DDBJ databases">
        <title>Phylogenomic resolution of chytrid fungi.</title>
        <authorList>
            <person name="Stajich J.E."/>
            <person name="Amses K."/>
            <person name="Simmons R."/>
            <person name="Seto K."/>
            <person name="Myers J."/>
            <person name="Bonds A."/>
            <person name="Quandt C.A."/>
            <person name="Barry K."/>
            <person name="Liu P."/>
            <person name="Grigoriev I."/>
            <person name="Longcore J.E."/>
            <person name="James T.Y."/>
        </authorList>
    </citation>
    <scope>NUCLEOTIDE SEQUENCE</scope>
    <source>
        <strain evidence="3">PLAUS21</strain>
    </source>
</reference>
<sequence length="378" mass="42590">MTRQDSAYVTPAAIFLGLAFHDIVSSLYLLLSKVTTAYKTPIWRVASVTWIFMAIFFVCQFIILDYITSPYVVSNDFFGNLMMLNYIFNYFTTVGVGIMLMTRIRVFYGRQSAVYIIMLLLAVATFTLKGMGDTYGTIVGNDMRKNLYLQYESHPLYHYVPFYLAMGQAVEAIFATLGAVAFLYAIGSGIGQSKAKIITEIVIKEDGIRLFIIFCLDATIALFGIMAWLNNGNFTYITHVGLYLPSFTYALQFYTFLQNSYVTAKSIIEKQQNSSSQGNSRAYSESRQTSLKPYGKSQKSGNSSTPTLLPTAVQYQQPTQFQYTPYDGQPNMFQKNDIKNPYTPPSLSRYSDAPAFSRPNSPPPTYGYKPDDNVASYF</sequence>
<feature type="transmembrane region" description="Helical" evidence="2">
    <location>
        <begin position="162"/>
        <end position="186"/>
    </location>
</feature>
<protein>
    <submittedName>
        <fullName evidence="3">Uncharacterized protein</fullName>
    </submittedName>
</protein>
<gene>
    <name evidence="3" type="ORF">HK103_007128</name>
</gene>
<evidence type="ECO:0000256" key="1">
    <source>
        <dbReference type="SAM" id="MobiDB-lite"/>
    </source>
</evidence>
<keyword evidence="2" id="KW-0472">Membrane</keyword>
<dbReference type="AlphaFoldDB" id="A0AAD5Y467"/>
<dbReference type="Proteomes" id="UP001210925">
    <property type="component" value="Unassembled WGS sequence"/>
</dbReference>
<accession>A0AAD5Y467</accession>
<dbReference type="EMBL" id="JADGKB010000084">
    <property type="protein sequence ID" value="KAJ3254492.1"/>
    <property type="molecule type" value="Genomic_DNA"/>
</dbReference>
<keyword evidence="4" id="KW-1185">Reference proteome</keyword>
<feature type="transmembrane region" description="Helical" evidence="2">
    <location>
        <begin position="12"/>
        <end position="31"/>
    </location>
</feature>
<name>A0AAD5Y467_9FUNG</name>
<feature type="region of interest" description="Disordered" evidence="1">
    <location>
        <begin position="273"/>
        <end position="308"/>
    </location>
</feature>
<feature type="transmembrane region" description="Helical" evidence="2">
    <location>
        <begin position="43"/>
        <end position="63"/>
    </location>
</feature>
<keyword evidence="2" id="KW-1133">Transmembrane helix</keyword>
<feature type="transmembrane region" description="Helical" evidence="2">
    <location>
        <begin position="236"/>
        <end position="257"/>
    </location>
</feature>
<feature type="transmembrane region" description="Helical" evidence="2">
    <location>
        <begin position="83"/>
        <end position="101"/>
    </location>
</feature>
<evidence type="ECO:0000313" key="3">
    <source>
        <dbReference type="EMBL" id="KAJ3254492.1"/>
    </source>
</evidence>
<evidence type="ECO:0000256" key="2">
    <source>
        <dbReference type="SAM" id="Phobius"/>
    </source>
</evidence>
<feature type="region of interest" description="Disordered" evidence="1">
    <location>
        <begin position="329"/>
        <end position="378"/>
    </location>
</feature>
<organism evidence="3 4">
    <name type="scientific">Boothiomyces macroporosus</name>
    <dbReference type="NCBI Taxonomy" id="261099"/>
    <lineage>
        <taxon>Eukaryota</taxon>
        <taxon>Fungi</taxon>
        <taxon>Fungi incertae sedis</taxon>
        <taxon>Chytridiomycota</taxon>
        <taxon>Chytridiomycota incertae sedis</taxon>
        <taxon>Chytridiomycetes</taxon>
        <taxon>Rhizophydiales</taxon>
        <taxon>Terramycetaceae</taxon>
        <taxon>Boothiomyces</taxon>
    </lineage>
</organism>
<feature type="transmembrane region" description="Helical" evidence="2">
    <location>
        <begin position="207"/>
        <end position="230"/>
    </location>
</feature>
<evidence type="ECO:0000313" key="4">
    <source>
        <dbReference type="Proteomes" id="UP001210925"/>
    </source>
</evidence>
<comment type="caution">
    <text evidence="3">The sequence shown here is derived from an EMBL/GenBank/DDBJ whole genome shotgun (WGS) entry which is preliminary data.</text>
</comment>
<proteinExistence type="predicted"/>